<keyword evidence="4" id="KW-0067">ATP-binding</keyword>
<evidence type="ECO:0000256" key="4">
    <source>
        <dbReference type="ARBA" id="ARBA00022840"/>
    </source>
</evidence>
<dbReference type="PANTHER" id="PTHR43289:SF6">
    <property type="entry name" value="SERINE_THREONINE-PROTEIN KINASE NEKL-3"/>
    <property type="match status" value="1"/>
</dbReference>
<dbReference type="PROSITE" id="PS00108">
    <property type="entry name" value="PROTEIN_KINASE_ST"/>
    <property type="match status" value="1"/>
</dbReference>
<comment type="caution">
    <text evidence="6">The sequence shown here is derived from an EMBL/GenBank/DDBJ whole genome shotgun (WGS) entry which is preliminary data.</text>
</comment>
<dbReference type="Pfam" id="PF00069">
    <property type="entry name" value="Pkinase"/>
    <property type="match status" value="1"/>
</dbReference>
<dbReference type="InterPro" id="IPR008271">
    <property type="entry name" value="Ser/Thr_kinase_AS"/>
</dbReference>
<accession>A0ABU5H7N5</accession>
<evidence type="ECO:0000313" key="7">
    <source>
        <dbReference type="Proteomes" id="UP001291309"/>
    </source>
</evidence>
<keyword evidence="2" id="KW-0547">Nucleotide-binding</keyword>
<keyword evidence="7" id="KW-1185">Reference proteome</keyword>
<evidence type="ECO:0000256" key="2">
    <source>
        <dbReference type="ARBA" id="ARBA00022741"/>
    </source>
</evidence>
<keyword evidence="1 6" id="KW-0808">Transferase</keyword>
<dbReference type="SUPFAM" id="SSF56112">
    <property type="entry name" value="Protein kinase-like (PK-like)"/>
    <property type="match status" value="1"/>
</dbReference>
<dbReference type="CDD" id="cd14014">
    <property type="entry name" value="STKc_PknB_like"/>
    <property type="match status" value="1"/>
</dbReference>
<evidence type="ECO:0000313" key="6">
    <source>
        <dbReference type="EMBL" id="MDY7229472.1"/>
    </source>
</evidence>
<evidence type="ECO:0000256" key="1">
    <source>
        <dbReference type="ARBA" id="ARBA00022679"/>
    </source>
</evidence>
<dbReference type="SMART" id="SM00220">
    <property type="entry name" value="S_TKc"/>
    <property type="match status" value="1"/>
</dbReference>
<evidence type="ECO:0000259" key="5">
    <source>
        <dbReference type="PROSITE" id="PS50011"/>
    </source>
</evidence>
<name>A0ABU5H7N5_9BACT</name>
<dbReference type="EC" id="2.7.11.1" evidence="6"/>
<dbReference type="EMBL" id="JAXIVS010000008">
    <property type="protein sequence ID" value="MDY7229472.1"/>
    <property type="molecule type" value="Genomic_DNA"/>
</dbReference>
<dbReference type="PANTHER" id="PTHR43289">
    <property type="entry name" value="MITOGEN-ACTIVATED PROTEIN KINASE KINASE KINASE 20-RELATED"/>
    <property type="match status" value="1"/>
</dbReference>
<keyword evidence="3 6" id="KW-0418">Kinase</keyword>
<organism evidence="6 7">
    <name type="scientific">Hyalangium rubrum</name>
    <dbReference type="NCBI Taxonomy" id="3103134"/>
    <lineage>
        <taxon>Bacteria</taxon>
        <taxon>Pseudomonadati</taxon>
        <taxon>Myxococcota</taxon>
        <taxon>Myxococcia</taxon>
        <taxon>Myxococcales</taxon>
        <taxon>Cystobacterineae</taxon>
        <taxon>Archangiaceae</taxon>
        <taxon>Hyalangium</taxon>
    </lineage>
</organism>
<gene>
    <name evidence="6" type="ORF">SYV04_23970</name>
</gene>
<proteinExistence type="predicted"/>
<dbReference type="PROSITE" id="PS50011">
    <property type="entry name" value="PROTEIN_KINASE_DOM"/>
    <property type="match status" value="1"/>
</dbReference>
<dbReference type="Gene3D" id="3.30.200.20">
    <property type="entry name" value="Phosphorylase Kinase, domain 1"/>
    <property type="match status" value="1"/>
</dbReference>
<feature type="domain" description="Protein kinase" evidence="5">
    <location>
        <begin position="18"/>
        <end position="284"/>
    </location>
</feature>
<dbReference type="InterPro" id="IPR000719">
    <property type="entry name" value="Prot_kinase_dom"/>
</dbReference>
<reference evidence="6 7" key="1">
    <citation type="submission" date="2023-12" db="EMBL/GenBank/DDBJ databases">
        <title>the genome sequence of Hyalangium sp. s54d21.</title>
        <authorList>
            <person name="Zhang X."/>
        </authorList>
    </citation>
    <scope>NUCLEOTIDE SEQUENCE [LARGE SCALE GENOMIC DNA]</scope>
    <source>
        <strain evidence="7">s54d21</strain>
    </source>
</reference>
<evidence type="ECO:0000256" key="3">
    <source>
        <dbReference type="ARBA" id="ARBA00022777"/>
    </source>
</evidence>
<protein>
    <submittedName>
        <fullName evidence="6">Serine/threonine-protein kinase</fullName>
        <ecNumber evidence="6">2.7.11.1</ecNumber>
    </submittedName>
</protein>
<dbReference type="Gene3D" id="1.10.510.10">
    <property type="entry name" value="Transferase(Phosphotransferase) domain 1"/>
    <property type="match status" value="1"/>
</dbReference>
<dbReference type="InterPro" id="IPR011009">
    <property type="entry name" value="Kinase-like_dom_sf"/>
</dbReference>
<dbReference type="RefSeq" id="WP_321548194.1">
    <property type="nucleotide sequence ID" value="NZ_JAXIVS010000008.1"/>
</dbReference>
<dbReference type="GO" id="GO:0004674">
    <property type="term" value="F:protein serine/threonine kinase activity"/>
    <property type="evidence" value="ECO:0007669"/>
    <property type="project" value="UniProtKB-EC"/>
</dbReference>
<sequence length="662" mass="72400">MEHPSFRLPSVGTMVGDYRIVGLIGDGGQGHVYRAEAFGRVYALKFLDPGLDQFGEIEAQILLALKKLQHPGVVRFIACGRWPDPDHGLFYVVMEFVEGLTLYDYVMIHNPSARKVGELVLSLGRTLIAVQEAGVLHRDVKRENIMVRLPGEEPVVLDFGLGTLTGARSNSGLGQLTGTLEYLSPEAWKHARDEEERYRPTAKDEQWALGVTFYWLLTDRLPFGVREDPLMTRRVLRETPKAPHVINPRAPPELGAICMRLLEKNPEDRYADLKEMCGELRRVLETPVGVATWDAPLGHPDAPECRTTDIDATVLAEHGIDLALLKVRPPRRGRVIKLPEYMAPAPPLVPPREPLPLPKAEDAAPAPGAAAVAVVVPEPLPVEVPSSPVGWRQRVLWAFQTSARRAASWTMMLALGLIMVPHSVGGPPLHTVEAPVRLDMPAPWPEGLQPNGEVGSFAPWQVGSSVQKLEIPLQAPESGSDAASTSASVVEATLPKDEPDVKNALKKIRKCVGVCCVAGAIGCVSNTTVVRSPPPPRPGPCPDRVVQEMYKWGITVPESFEVQWPGTKLGEDVAVREGVVKLRGRSRTDRPKFREGVFEGKLFFGPDRVYGNFTKVTTPEGDEIAICAEFIGPRGESGEPMNEPSSGESAVIHSGPVIRVYF</sequence>
<dbReference type="Proteomes" id="UP001291309">
    <property type="component" value="Unassembled WGS sequence"/>
</dbReference>